<dbReference type="AlphaFoldDB" id="A0A975Y479"/>
<organism evidence="1 2">
    <name type="scientific">Richelia sinica FACHB-800</name>
    <dbReference type="NCBI Taxonomy" id="1357546"/>
    <lineage>
        <taxon>Bacteria</taxon>
        <taxon>Bacillati</taxon>
        <taxon>Cyanobacteriota</taxon>
        <taxon>Cyanophyceae</taxon>
        <taxon>Nostocales</taxon>
        <taxon>Nostocaceae</taxon>
        <taxon>Richelia</taxon>
    </lineage>
</organism>
<proteinExistence type="predicted"/>
<dbReference type="EMBL" id="CP021056">
    <property type="protein sequence ID" value="QXE22905.1"/>
    <property type="molecule type" value="Genomic_DNA"/>
</dbReference>
<name>A0A975Y479_9NOST</name>
<dbReference type="Proteomes" id="UP000683511">
    <property type="component" value="Chromosome"/>
</dbReference>
<dbReference type="KEGG" id="rsin:B6N60_01592"/>
<keyword evidence="2" id="KW-1185">Reference proteome</keyword>
<protein>
    <submittedName>
        <fullName evidence="1">Uncharacterized protein</fullName>
    </submittedName>
</protein>
<reference evidence="1" key="1">
    <citation type="submission" date="2017-04" db="EMBL/GenBank/DDBJ databases">
        <title>Genome deletions in a multicellular cyanobacterial endosymbiont for morphological adaptation in marine diatoms.</title>
        <authorList>
            <person name="Wang Y."/>
            <person name="Gao H."/>
            <person name="Li R."/>
            <person name="Xu X."/>
        </authorList>
    </citation>
    <scope>NUCLEOTIDE SEQUENCE</scope>
    <source>
        <strain evidence="1">FACHB 800</strain>
    </source>
</reference>
<evidence type="ECO:0000313" key="2">
    <source>
        <dbReference type="Proteomes" id="UP000683511"/>
    </source>
</evidence>
<evidence type="ECO:0000313" key="1">
    <source>
        <dbReference type="EMBL" id="QXE22905.1"/>
    </source>
</evidence>
<gene>
    <name evidence="1" type="ORF">B6N60_01592</name>
</gene>
<sequence length="38" mass="4553">MKIQIRLLDKISSNYRYRCFFIPVIQKIPLAKTQIELA</sequence>
<accession>A0A975Y479</accession>